<evidence type="ECO:0000256" key="1">
    <source>
        <dbReference type="SAM" id="MobiDB-lite"/>
    </source>
</evidence>
<evidence type="ECO:0000313" key="3">
    <source>
        <dbReference type="Proteomes" id="UP000636709"/>
    </source>
</evidence>
<keyword evidence="3" id="KW-1185">Reference proteome</keyword>
<dbReference type="EMBL" id="JACEFO010001785">
    <property type="protein sequence ID" value="KAF8702498.1"/>
    <property type="molecule type" value="Genomic_DNA"/>
</dbReference>
<feature type="region of interest" description="Disordered" evidence="1">
    <location>
        <begin position="56"/>
        <end position="86"/>
    </location>
</feature>
<name>A0A835BK91_9POAL</name>
<feature type="compositionally biased region" description="Acidic residues" evidence="1">
    <location>
        <begin position="1"/>
        <end position="13"/>
    </location>
</feature>
<feature type="compositionally biased region" description="Basic and acidic residues" evidence="1">
    <location>
        <begin position="14"/>
        <end position="23"/>
    </location>
</feature>
<organism evidence="2 3">
    <name type="scientific">Digitaria exilis</name>
    <dbReference type="NCBI Taxonomy" id="1010633"/>
    <lineage>
        <taxon>Eukaryota</taxon>
        <taxon>Viridiplantae</taxon>
        <taxon>Streptophyta</taxon>
        <taxon>Embryophyta</taxon>
        <taxon>Tracheophyta</taxon>
        <taxon>Spermatophyta</taxon>
        <taxon>Magnoliopsida</taxon>
        <taxon>Liliopsida</taxon>
        <taxon>Poales</taxon>
        <taxon>Poaceae</taxon>
        <taxon>PACMAD clade</taxon>
        <taxon>Panicoideae</taxon>
        <taxon>Panicodae</taxon>
        <taxon>Paniceae</taxon>
        <taxon>Anthephorinae</taxon>
        <taxon>Digitaria</taxon>
    </lineage>
</organism>
<reference evidence="2" key="1">
    <citation type="submission" date="2020-07" db="EMBL/GenBank/DDBJ databases">
        <title>Genome sequence and genetic diversity analysis of an under-domesticated orphan crop, white fonio (Digitaria exilis).</title>
        <authorList>
            <person name="Bennetzen J.L."/>
            <person name="Chen S."/>
            <person name="Ma X."/>
            <person name="Wang X."/>
            <person name="Yssel A.E.J."/>
            <person name="Chaluvadi S.R."/>
            <person name="Johnson M."/>
            <person name="Gangashetty P."/>
            <person name="Hamidou F."/>
            <person name="Sanogo M.D."/>
            <person name="Zwaenepoel A."/>
            <person name="Wallace J."/>
            <person name="Van De Peer Y."/>
            <person name="Van Deynze A."/>
        </authorList>
    </citation>
    <scope>NUCLEOTIDE SEQUENCE</scope>
    <source>
        <tissue evidence="2">Leaves</tissue>
    </source>
</reference>
<dbReference type="Proteomes" id="UP000636709">
    <property type="component" value="Unassembled WGS sequence"/>
</dbReference>
<protein>
    <submittedName>
        <fullName evidence="2">Uncharacterized protein</fullName>
    </submittedName>
</protein>
<evidence type="ECO:0000313" key="2">
    <source>
        <dbReference type="EMBL" id="KAF8702498.1"/>
    </source>
</evidence>
<dbReference type="AlphaFoldDB" id="A0A835BK91"/>
<feature type="region of interest" description="Disordered" evidence="1">
    <location>
        <begin position="1"/>
        <end position="23"/>
    </location>
</feature>
<gene>
    <name evidence="2" type="ORF">HU200_032877</name>
</gene>
<comment type="caution">
    <text evidence="2">The sequence shown here is derived from an EMBL/GenBank/DDBJ whole genome shotgun (WGS) entry which is preliminary data.</text>
</comment>
<dbReference type="OrthoDB" id="10509059at2759"/>
<proteinExistence type="predicted"/>
<accession>A0A835BK91</accession>
<sequence length="111" mass="12171">MSEESEDRREEEDDKQRGGRERECPVVGQCEWNYAPSLSSSPQQAAAFLFMTPEVHSSQPAGIPQGNAAEETTRGQPPIHHGRKPGEWRFVGASHVRGAARHVTPLPATLA</sequence>